<organism evidence="1 2">
    <name type="scientific">Primorskyibacter flagellatus</name>
    <dbReference type="NCBI Taxonomy" id="1387277"/>
    <lineage>
        <taxon>Bacteria</taxon>
        <taxon>Pseudomonadati</taxon>
        <taxon>Pseudomonadota</taxon>
        <taxon>Alphaproteobacteria</taxon>
        <taxon>Rhodobacterales</taxon>
        <taxon>Roseobacteraceae</taxon>
        <taxon>Primorskyibacter</taxon>
    </lineage>
</organism>
<evidence type="ECO:0000313" key="2">
    <source>
        <dbReference type="Proteomes" id="UP000192330"/>
    </source>
</evidence>
<name>A0A1W2DPR9_9RHOB</name>
<evidence type="ECO:0000313" key="1">
    <source>
        <dbReference type="EMBL" id="SMC99058.1"/>
    </source>
</evidence>
<keyword evidence="2" id="KW-1185">Reference proteome</keyword>
<dbReference type="Gene3D" id="3.40.50.2300">
    <property type="match status" value="1"/>
</dbReference>
<dbReference type="EMBL" id="FWYD01000016">
    <property type="protein sequence ID" value="SMC99058.1"/>
    <property type="molecule type" value="Genomic_DNA"/>
</dbReference>
<proteinExistence type="predicted"/>
<gene>
    <name evidence="1" type="ORF">SAMN06295998_11637</name>
</gene>
<dbReference type="InterPro" id="IPR036196">
    <property type="entry name" value="Ptyr_pPase_sf"/>
</dbReference>
<reference evidence="1 2" key="1">
    <citation type="submission" date="2017-04" db="EMBL/GenBank/DDBJ databases">
        <authorList>
            <person name="Afonso C.L."/>
            <person name="Miller P.J."/>
            <person name="Scott M.A."/>
            <person name="Spackman E."/>
            <person name="Goraichik I."/>
            <person name="Dimitrov K.M."/>
            <person name="Suarez D.L."/>
            <person name="Swayne D.E."/>
        </authorList>
    </citation>
    <scope>NUCLEOTIDE SEQUENCE [LARGE SCALE GENOMIC DNA]</scope>
    <source>
        <strain evidence="1 2">CGMCC 1.12644</strain>
    </source>
</reference>
<accession>A0A1W2DPR9</accession>
<dbReference type="AlphaFoldDB" id="A0A1W2DPR9"/>
<sequence>MATEPYNVLFACTHNTARSIIAEAIMNPMAG</sequence>
<protein>
    <submittedName>
        <fullName evidence="1">Uncharacterized protein</fullName>
    </submittedName>
</protein>
<dbReference type="Proteomes" id="UP000192330">
    <property type="component" value="Unassembled WGS sequence"/>
</dbReference>
<dbReference type="SUPFAM" id="SSF52788">
    <property type="entry name" value="Phosphotyrosine protein phosphatases I"/>
    <property type="match status" value="1"/>
</dbReference>